<organism evidence="2">
    <name type="scientific">Tanacetum cinerariifolium</name>
    <name type="common">Dalmatian daisy</name>
    <name type="synonym">Chrysanthemum cinerariifolium</name>
    <dbReference type="NCBI Taxonomy" id="118510"/>
    <lineage>
        <taxon>Eukaryota</taxon>
        <taxon>Viridiplantae</taxon>
        <taxon>Streptophyta</taxon>
        <taxon>Embryophyta</taxon>
        <taxon>Tracheophyta</taxon>
        <taxon>Spermatophyta</taxon>
        <taxon>Magnoliopsida</taxon>
        <taxon>eudicotyledons</taxon>
        <taxon>Gunneridae</taxon>
        <taxon>Pentapetalae</taxon>
        <taxon>asterids</taxon>
        <taxon>campanulids</taxon>
        <taxon>Asterales</taxon>
        <taxon>Asteraceae</taxon>
        <taxon>Asteroideae</taxon>
        <taxon>Anthemideae</taxon>
        <taxon>Anthemidinae</taxon>
        <taxon>Tanacetum</taxon>
    </lineage>
</organism>
<reference evidence="2" key="1">
    <citation type="journal article" date="2019" name="Sci. Rep.">
        <title>Draft genome of Tanacetum cinerariifolium, the natural source of mosquito coil.</title>
        <authorList>
            <person name="Yamashiro T."/>
            <person name="Shiraishi A."/>
            <person name="Satake H."/>
            <person name="Nakayama K."/>
        </authorList>
    </citation>
    <scope>NUCLEOTIDE SEQUENCE</scope>
</reference>
<dbReference type="AlphaFoldDB" id="A0A699KSW3"/>
<sequence>MKEIAIKELRRKLEVAQKEKDGIQLTVDKLENASKGLNNLIKCQIVDNCKKGLGYKNYNAVSPPYTRNFMPPKPDLSYTSLDEFANKPIAENTKSSKEESKAVRKNNDAPIIKEWVSDDEENNVTQPNIVKKTVQPNIVKKEFVRPRQ</sequence>
<feature type="coiled-coil region" evidence="1">
    <location>
        <begin position="6"/>
        <end position="33"/>
    </location>
</feature>
<keyword evidence="1" id="KW-0175">Coiled coil</keyword>
<accession>A0A699KSW3</accession>
<proteinExistence type="predicted"/>
<dbReference type="EMBL" id="BKCJ010551282">
    <property type="protein sequence ID" value="GFB09693.1"/>
    <property type="molecule type" value="Genomic_DNA"/>
</dbReference>
<protein>
    <recommendedName>
        <fullName evidence="3">Reverse transcriptase domain-containing protein</fullName>
    </recommendedName>
</protein>
<evidence type="ECO:0000313" key="2">
    <source>
        <dbReference type="EMBL" id="GFB09693.1"/>
    </source>
</evidence>
<gene>
    <name evidence="2" type="ORF">Tci_681664</name>
</gene>
<evidence type="ECO:0008006" key="3">
    <source>
        <dbReference type="Google" id="ProtNLM"/>
    </source>
</evidence>
<comment type="caution">
    <text evidence="2">The sequence shown here is derived from an EMBL/GenBank/DDBJ whole genome shotgun (WGS) entry which is preliminary data.</text>
</comment>
<name>A0A699KSW3_TANCI</name>
<evidence type="ECO:0000256" key="1">
    <source>
        <dbReference type="SAM" id="Coils"/>
    </source>
</evidence>